<evidence type="ECO:0000313" key="3">
    <source>
        <dbReference type="Proteomes" id="UP000059574"/>
    </source>
</evidence>
<accession>A0A0S2LXD3</accession>
<gene>
    <name evidence="2" type="ORF">AS189_06360</name>
</gene>
<reference evidence="3" key="1">
    <citation type="submission" date="2015-11" db="EMBL/GenBank/DDBJ databases">
        <authorList>
            <person name="Kumar R."/>
            <person name="Singh D."/>
            <person name="Swarnkar M.K."/>
            <person name="Singh A.K."/>
            <person name="Kumar S."/>
        </authorList>
    </citation>
    <scope>NUCLEOTIDE SEQUENCE [LARGE SCALE GENOMIC DNA]</scope>
    <source>
        <strain evidence="3">ERGS4:06</strain>
    </source>
</reference>
<keyword evidence="1" id="KW-0812">Transmembrane</keyword>
<protein>
    <submittedName>
        <fullName evidence="2">Uncharacterized protein</fullName>
    </submittedName>
</protein>
<dbReference type="EMBL" id="CP013200">
    <property type="protein sequence ID" value="ALO66185.1"/>
    <property type="molecule type" value="Genomic_DNA"/>
</dbReference>
<sequence>MESDSVRNAHEAQAALNAIAGAKASAADRLTSPWWYHPILGLLAAVFVVSYTIGGVWVMLTVSVVYFAGLGILMGTYRKKTGMWINGLQAGKASWWTLPLVVIMIASMGGAYYLHAERGLDWPAWVAGIIVFVAVNIFGRLFDVALRSQLRQKP</sequence>
<evidence type="ECO:0000256" key="1">
    <source>
        <dbReference type="SAM" id="Phobius"/>
    </source>
</evidence>
<feature type="transmembrane region" description="Helical" evidence="1">
    <location>
        <begin position="122"/>
        <end position="142"/>
    </location>
</feature>
<dbReference type="Proteomes" id="UP000059574">
    <property type="component" value="Chromosome"/>
</dbReference>
<proteinExistence type="predicted"/>
<feature type="transmembrane region" description="Helical" evidence="1">
    <location>
        <begin position="93"/>
        <end position="116"/>
    </location>
</feature>
<evidence type="ECO:0000313" key="2">
    <source>
        <dbReference type="EMBL" id="ALO66185.1"/>
    </source>
</evidence>
<reference evidence="2 3" key="2">
    <citation type="journal article" date="2016" name="J. Biotechnol.">
        <title>Complete genome sequence of Arthrobacter alpinus ERGS4:06, a yellow pigmented bacterium tolerant to cold and radiations isolated from Sikkim Himalaya.</title>
        <authorList>
            <person name="Kumar R."/>
            <person name="Singh D."/>
            <person name="Swarnkar M.K."/>
            <person name="Singh A.K."/>
            <person name="Kumar S."/>
        </authorList>
    </citation>
    <scope>NUCLEOTIDE SEQUENCE [LARGE SCALE GENOMIC DNA]</scope>
    <source>
        <strain evidence="2 3">ERGS4:06</strain>
    </source>
</reference>
<dbReference type="AlphaFoldDB" id="A0A0S2LXD3"/>
<feature type="transmembrane region" description="Helical" evidence="1">
    <location>
        <begin position="39"/>
        <end position="72"/>
    </location>
</feature>
<keyword evidence="1" id="KW-1133">Transmembrane helix</keyword>
<keyword evidence="1" id="KW-0472">Membrane</keyword>
<name>A0A0S2LXD3_9MICC</name>
<dbReference type="RefSeq" id="WP_062286805.1">
    <property type="nucleotide sequence ID" value="NZ_CP013200.1"/>
</dbReference>
<organism evidence="2 3">
    <name type="scientific">Arthrobacter alpinus</name>
    <dbReference type="NCBI Taxonomy" id="656366"/>
    <lineage>
        <taxon>Bacteria</taxon>
        <taxon>Bacillati</taxon>
        <taxon>Actinomycetota</taxon>
        <taxon>Actinomycetes</taxon>
        <taxon>Micrococcales</taxon>
        <taxon>Micrococcaceae</taxon>
        <taxon>Arthrobacter</taxon>
    </lineage>
</organism>